<dbReference type="SUPFAM" id="SSF53335">
    <property type="entry name" value="S-adenosyl-L-methionine-dependent methyltransferases"/>
    <property type="match status" value="1"/>
</dbReference>
<evidence type="ECO:0000313" key="3">
    <source>
        <dbReference type="EMBL" id="MDI5961372.1"/>
    </source>
</evidence>
<dbReference type="EMBL" id="JABXJJ020000044">
    <property type="protein sequence ID" value="MDI5973318.1"/>
    <property type="molecule type" value="Genomic_DNA"/>
</dbReference>
<dbReference type="PANTHER" id="PTHR43861:SF3">
    <property type="entry name" value="PUTATIVE (AFU_ORTHOLOGUE AFUA_2G14390)-RELATED"/>
    <property type="match status" value="1"/>
</dbReference>
<sequence>MEAFTERWTKNFAKLYTDVPLAEISWFTGAVSPMLSQLVIDGTLQPGQKVVDLGCGAGVQAAFLAKHGMDVTGVDSSPAALEAARRLIELFGVELDLVQADILETTLPDGHADVVNDSFIYHNVRPEARDAYVAESARILKPGGLMVVVGFSDRMTPGSGPIRLTSDDVLDPFMRHFEVEEFRRFRNLPTQVRPDQWHWFGLFRRREAARQA</sequence>
<feature type="domain" description="Methyltransferase" evidence="2">
    <location>
        <begin position="50"/>
        <end position="144"/>
    </location>
</feature>
<dbReference type="AlphaFoldDB" id="A0AA90KB84"/>
<evidence type="ECO:0000256" key="1">
    <source>
        <dbReference type="ARBA" id="ARBA00022679"/>
    </source>
</evidence>
<dbReference type="GO" id="GO:0032259">
    <property type="term" value="P:methylation"/>
    <property type="evidence" value="ECO:0007669"/>
    <property type="project" value="UniProtKB-KW"/>
</dbReference>
<dbReference type="CDD" id="cd02440">
    <property type="entry name" value="AdoMet_MTases"/>
    <property type="match status" value="1"/>
</dbReference>
<organism evidence="4">
    <name type="scientific">Streptantibioticus silvisoli</name>
    <dbReference type="NCBI Taxonomy" id="2705255"/>
    <lineage>
        <taxon>Bacteria</taxon>
        <taxon>Bacillati</taxon>
        <taxon>Actinomycetota</taxon>
        <taxon>Actinomycetes</taxon>
        <taxon>Kitasatosporales</taxon>
        <taxon>Streptomycetaceae</taxon>
        <taxon>Streptantibioticus</taxon>
    </lineage>
</organism>
<gene>
    <name evidence="3" type="ORF">POF43_001295</name>
    <name evidence="4" type="ORF">POF50_028910</name>
</gene>
<keyword evidence="5" id="KW-1185">Reference proteome</keyword>
<accession>A0AA90KB84</accession>
<dbReference type="InterPro" id="IPR029063">
    <property type="entry name" value="SAM-dependent_MTases_sf"/>
</dbReference>
<proteinExistence type="predicted"/>
<evidence type="ECO:0000313" key="4">
    <source>
        <dbReference type="EMBL" id="MDI5973318.1"/>
    </source>
</evidence>
<dbReference type="GO" id="GO:0008168">
    <property type="term" value="F:methyltransferase activity"/>
    <property type="evidence" value="ECO:0007669"/>
    <property type="project" value="UniProtKB-KW"/>
</dbReference>
<protein>
    <submittedName>
        <fullName evidence="4">Methyltransferase domain-containing protein</fullName>
    </submittedName>
</protein>
<dbReference type="EMBL" id="JAAGKO020000001">
    <property type="protein sequence ID" value="MDI5961372.1"/>
    <property type="molecule type" value="Genomic_DNA"/>
</dbReference>
<comment type="caution">
    <text evidence="4">The sequence shown here is derived from an EMBL/GenBank/DDBJ whole genome shotgun (WGS) entry which is preliminary data.</text>
</comment>
<keyword evidence="4" id="KW-0489">Methyltransferase</keyword>
<dbReference type="InterPro" id="IPR041698">
    <property type="entry name" value="Methyltransf_25"/>
</dbReference>
<evidence type="ECO:0000259" key="2">
    <source>
        <dbReference type="Pfam" id="PF13649"/>
    </source>
</evidence>
<dbReference type="GO" id="GO:0017000">
    <property type="term" value="P:antibiotic biosynthetic process"/>
    <property type="evidence" value="ECO:0007669"/>
    <property type="project" value="UniProtKB-ARBA"/>
</dbReference>
<dbReference type="Pfam" id="PF13649">
    <property type="entry name" value="Methyltransf_25"/>
    <property type="match status" value="1"/>
</dbReference>
<dbReference type="RefSeq" id="WP_271318520.1">
    <property type="nucleotide sequence ID" value="NZ_JAAGKO020000001.1"/>
</dbReference>
<name>A0AA90KB84_9ACTN</name>
<reference evidence="4 5" key="1">
    <citation type="submission" date="2023-05" db="EMBL/GenBank/DDBJ databases">
        <title>Streptantibioticus silvisoli sp. nov., acidotolerant actinomycetes 1 from pine litter.</title>
        <authorList>
            <person name="Swiecimska M."/>
            <person name="Golinska P."/>
            <person name="Sangal V."/>
            <person name="Wachnowicz B."/>
            <person name="Goodfellow M."/>
        </authorList>
    </citation>
    <scope>NUCLEOTIDE SEQUENCE</scope>
    <source>
        <strain evidence="4">SL13</strain>
        <strain evidence="3 5">SL54</strain>
    </source>
</reference>
<evidence type="ECO:0000313" key="5">
    <source>
        <dbReference type="Proteomes" id="UP001156398"/>
    </source>
</evidence>
<keyword evidence="1" id="KW-0808">Transferase</keyword>
<dbReference type="PANTHER" id="PTHR43861">
    <property type="entry name" value="TRANS-ACONITATE 2-METHYLTRANSFERASE-RELATED"/>
    <property type="match status" value="1"/>
</dbReference>
<dbReference type="Proteomes" id="UP001156398">
    <property type="component" value="Unassembled WGS sequence"/>
</dbReference>
<dbReference type="Gene3D" id="3.40.50.150">
    <property type="entry name" value="Vaccinia Virus protein VP39"/>
    <property type="match status" value="1"/>
</dbReference>